<accession>A0A3S3DZC1</accession>
<keyword evidence="3" id="KW-1185">Reference proteome</keyword>
<dbReference type="AlphaFoldDB" id="A0A3S3DZC1"/>
<organism evidence="2 3">
    <name type="scientific">Rhodococcus spongiicola</name>
    <dbReference type="NCBI Taxonomy" id="2487352"/>
    <lineage>
        <taxon>Bacteria</taxon>
        <taxon>Bacillati</taxon>
        <taxon>Actinomycetota</taxon>
        <taxon>Actinomycetes</taxon>
        <taxon>Mycobacteriales</taxon>
        <taxon>Nocardiaceae</taxon>
        <taxon>Rhodococcus</taxon>
    </lineage>
</organism>
<name>A0A3S3DZC1_9NOCA</name>
<sequence>MTKPRFLIVNFTCMTLVILGVNLSFLVQGNASGILGWSLALVALIVWFSAAVARSRKQNSPD</sequence>
<protein>
    <submittedName>
        <fullName evidence="2">Uncharacterized protein</fullName>
    </submittedName>
</protein>
<proteinExistence type="predicted"/>
<evidence type="ECO:0000313" key="2">
    <source>
        <dbReference type="EMBL" id="RVW01697.1"/>
    </source>
</evidence>
<gene>
    <name evidence="2" type="ORF">EF834_14960</name>
</gene>
<evidence type="ECO:0000256" key="1">
    <source>
        <dbReference type="SAM" id="Phobius"/>
    </source>
</evidence>
<dbReference type="Proteomes" id="UP000284333">
    <property type="component" value="Unassembled WGS sequence"/>
</dbReference>
<reference evidence="2 3" key="1">
    <citation type="submission" date="2018-11" db="EMBL/GenBank/DDBJ databases">
        <title>Rhodococcus spongicola sp. nov. and Rhodococcus xishaensis sp. nov. from marine sponges.</title>
        <authorList>
            <person name="Li L."/>
            <person name="Lin H.W."/>
        </authorList>
    </citation>
    <scope>NUCLEOTIDE SEQUENCE [LARGE SCALE GENOMIC DNA]</scope>
    <source>
        <strain evidence="2 3">LHW50502</strain>
    </source>
</reference>
<keyword evidence="1" id="KW-0812">Transmembrane</keyword>
<evidence type="ECO:0000313" key="3">
    <source>
        <dbReference type="Proteomes" id="UP000284333"/>
    </source>
</evidence>
<keyword evidence="1" id="KW-0472">Membrane</keyword>
<keyword evidence="1" id="KW-1133">Transmembrane helix</keyword>
<dbReference type="EMBL" id="RKLN01000005">
    <property type="protein sequence ID" value="RVW01697.1"/>
    <property type="molecule type" value="Genomic_DNA"/>
</dbReference>
<feature type="transmembrane region" description="Helical" evidence="1">
    <location>
        <begin position="34"/>
        <end position="53"/>
    </location>
</feature>
<comment type="caution">
    <text evidence="2">The sequence shown here is derived from an EMBL/GenBank/DDBJ whole genome shotgun (WGS) entry which is preliminary data.</text>
</comment>
<feature type="transmembrane region" description="Helical" evidence="1">
    <location>
        <begin position="7"/>
        <end position="28"/>
    </location>
</feature>